<dbReference type="EMBL" id="BAAANY010000036">
    <property type="protein sequence ID" value="GAA1710827.1"/>
    <property type="molecule type" value="Genomic_DNA"/>
</dbReference>
<reference evidence="8 9" key="1">
    <citation type="journal article" date="2019" name="Int. J. Syst. Evol. Microbiol.">
        <title>The Global Catalogue of Microorganisms (GCM) 10K type strain sequencing project: providing services to taxonomists for standard genome sequencing and annotation.</title>
        <authorList>
            <consortium name="The Broad Institute Genomics Platform"/>
            <consortium name="The Broad Institute Genome Sequencing Center for Infectious Disease"/>
            <person name="Wu L."/>
            <person name="Ma J."/>
        </authorList>
    </citation>
    <scope>NUCLEOTIDE SEQUENCE [LARGE SCALE GENOMIC DNA]</scope>
    <source>
        <strain evidence="8 9">JCM 14718</strain>
    </source>
</reference>
<feature type="domain" description="Acyl-CoA dehydrogenase/oxidase C-terminal" evidence="6">
    <location>
        <begin position="214"/>
        <end position="353"/>
    </location>
</feature>
<dbReference type="Gene3D" id="2.40.110.10">
    <property type="entry name" value="Butyryl-CoA Dehydrogenase, subunit A, domain 2"/>
    <property type="match status" value="1"/>
</dbReference>
<dbReference type="Pfam" id="PF02771">
    <property type="entry name" value="Acyl-CoA_dh_N"/>
    <property type="match status" value="1"/>
</dbReference>
<dbReference type="InterPro" id="IPR009075">
    <property type="entry name" value="AcylCo_DH/oxidase_C"/>
</dbReference>
<feature type="domain" description="Acyl-CoA dehydrogenase/oxidase N-terminal" evidence="7">
    <location>
        <begin position="7"/>
        <end position="108"/>
    </location>
</feature>
<evidence type="ECO:0000313" key="8">
    <source>
        <dbReference type="EMBL" id="GAA1710827.1"/>
    </source>
</evidence>
<evidence type="ECO:0000256" key="4">
    <source>
        <dbReference type="ARBA" id="ARBA00022827"/>
    </source>
</evidence>
<organism evidence="8 9">
    <name type="scientific">Fodinicola feengrottensis</name>
    <dbReference type="NCBI Taxonomy" id="435914"/>
    <lineage>
        <taxon>Bacteria</taxon>
        <taxon>Bacillati</taxon>
        <taxon>Actinomycetota</taxon>
        <taxon>Actinomycetes</taxon>
        <taxon>Mycobacteriales</taxon>
        <taxon>Fodinicola</taxon>
    </lineage>
</organism>
<evidence type="ECO:0000259" key="6">
    <source>
        <dbReference type="Pfam" id="PF00441"/>
    </source>
</evidence>
<evidence type="ECO:0000256" key="1">
    <source>
        <dbReference type="ARBA" id="ARBA00001974"/>
    </source>
</evidence>
<evidence type="ECO:0000256" key="3">
    <source>
        <dbReference type="ARBA" id="ARBA00022630"/>
    </source>
</evidence>
<evidence type="ECO:0000256" key="2">
    <source>
        <dbReference type="ARBA" id="ARBA00009347"/>
    </source>
</evidence>
<proteinExistence type="inferred from homology"/>
<evidence type="ECO:0000256" key="5">
    <source>
        <dbReference type="ARBA" id="ARBA00023002"/>
    </source>
</evidence>
<evidence type="ECO:0000259" key="7">
    <source>
        <dbReference type="Pfam" id="PF02771"/>
    </source>
</evidence>
<keyword evidence="5" id="KW-0560">Oxidoreductase</keyword>
<dbReference type="SUPFAM" id="SSF56645">
    <property type="entry name" value="Acyl-CoA dehydrogenase NM domain-like"/>
    <property type="match status" value="1"/>
</dbReference>
<dbReference type="Proteomes" id="UP001500618">
    <property type="component" value="Unassembled WGS sequence"/>
</dbReference>
<dbReference type="Gene3D" id="1.20.140.10">
    <property type="entry name" value="Butyryl-CoA Dehydrogenase, subunit A, domain 3"/>
    <property type="match status" value="1"/>
</dbReference>
<sequence>MSQLLYSEEESDLRASVRALLTDRSGPDVVLGRIETDQPYDMALWKALAEQTGCAGLPIAEAQGGAGASFRETAVVLEELGRSVAPTPFFGSAVLATAALLAAGETELLSELAGGAVSATLAVPFSFFGNDFPSAVRAEGGTLSGTVTTVVDALTADYFVVPAEGPALFVVAAADVTRSPIVTLDPTRPLADVTLEKAHGRQIAAGDDAVGALTAALRTGAALLASEQLGVAERALETTIEYLKTRYQFGRPLGSFQALKHRLADAWVSVTQARAVARYAATCVATDDPDADIAAALAQAQVSQVAVTVAEEAVQLHGGIGFTWEHPAHLYLKRAKSTSLALGTAANHRARLATLVDLPL</sequence>
<dbReference type="InterPro" id="IPR046373">
    <property type="entry name" value="Acyl-CoA_Oxase/DH_mid-dom_sf"/>
</dbReference>
<dbReference type="PANTHER" id="PTHR43884:SF20">
    <property type="entry name" value="ACYL-COA DEHYDROGENASE FADE28"/>
    <property type="match status" value="1"/>
</dbReference>
<comment type="caution">
    <text evidence="8">The sequence shown here is derived from an EMBL/GenBank/DDBJ whole genome shotgun (WGS) entry which is preliminary data.</text>
</comment>
<dbReference type="InterPro" id="IPR036250">
    <property type="entry name" value="AcylCo_DH-like_C"/>
</dbReference>
<dbReference type="InterPro" id="IPR009100">
    <property type="entry name" value="AcylCoA_DH/oxidase_NM_dom_sf"/>
</dbReference>
<dbReference type="Pfam" id="PF00441">
    <property type="entry name" value="Acyl-CoA_dh_1"/>
    <property type="match status" value="1"/>
</dbReference>
<keyword evidence="4" id="KW-0274">FAD</keyword>
<comment type="similarity">
    <text evidence="2">Belongs to the acyl-CoA dehydrogenase family.</text>
</comment>
<name>A0ABN2ISH3_9ACTN</name>
<comment type="cofactor">
    <cofactor evidence="1">
        <name>FAD</name>
        <dbReference type="ChEBI" id="CHEBI:57692"/>
    </cofactor>
</comment>
<keyword evidence="3" id="KW-0285">Flavoprotein</keyword>
<dbReference type="InterPro" id="IPR013786">
    <property type="entry name" value="AcylCoA_DH/ox_N"/>
</dbReference>
<dbReference type="Gene3D" id="1.10.540.10">
    <property type="entry name" value="Acyl-CoA dehydrogenase/oxidase, N-terminal domain"/>
    <property type="match status" value="1"/>
</dbReference>
<dbReference type="SUPFAM" id="SSF47203">
    <property type="entry name" value="Acyl-CoA dehydrogenase C-terminal domain-like"/>
    <property type="match status" value="1"/>
</dbReference>
<dbReference type="RefSeq" id="WP_344314436.1">
    <property type="nucleotide sequence ID" value="NZ_BAAANY010000036.1"/>
</dbReference>
<protein>
    <submittedName>
        <fullName evidence="8">Acyl-CoA dehydrogenase family protein</fullName>
    </submittedName>
</protein>
<dbReference type="PANTHER" id="PTHR43884">
    <property type="entry name" value="ACYL-COA DEHYDROGENASE"/>
    <property type="match status" value="1"/>
</dbReference>
<gene>
    <name evidence="8" type="ORF">GCM10009765_70150</name>
</gene>
<evidence type="ECO:0000313" key="9">
    <source>
        <dbReference type="Proteomes" id="UP001500618"/>
    </source>
</evidence>
<accession>A0ABN2ISH3</accession>
<keyword evidence="9" id="KW-1185">Reference proteome</keyword>
<dbReference type="InterPro" id="IPR037069">
    <property type="entry name" value="AcylCoA_DH/ox_N_sf"/>
</dbReference>